<protein>
    <submittedName>
        <fullName evidence="1">Uncharacterized protein</fullName>
    </submittedName>
</protein>
<evidence type="ECO:0000313" key="2">
    <source>
        <dbReference type="Proteomes" id="UP000799444"/>
    </source>
</evidence>
<reference evidence="1" key="1">
    <citation type="journal article" date="2020" name="Stud. Mycol.">
        <title>101 Dothideomycetes genomes: a test case for predicting lifestyles and emergence of pathogens.</title>
        <authorList>
            <person name="Haridas S."/>
            <person name="Albert R."/>
            <person name="Binder M."/>
            <person name="Bloem J."/>
            <person name="Labutti K."/>
            <person name="Salamov A."/>
            <person name="Andreopoulos B."/>
            <person name="Baker S."/>
            <person name="Barry K."/>
            <person name="Bills G."/>
            <person name="Bluhm B."/>
            <person name="Cannon C."/>
            <person name="Castanera R."/>
            <person name="Culley D."/>
            <person name="Daum C."/>
            <person name="Ezra D."/>
            <person name="Gonzalez J."/>
            <person name="Henrissat B."/>
            <person name="Kuo A."/>
            <person name="Liang C."/>
            <person name="Lipzen A."/>
            <person name="Lutzoni F."/>
            <person name="Magnuson J."/>
            <person name="Mondo S."/>
            <person name="Nolan M."/>
            <person name="Ohm R."/>
            <person name="Pangilinan J."/>
            <person name="Park H.-J."/>
            <person name="Ramirez L."/>
            <person name="Alfaro M."/>
            <person name="Sun H."/>
            <person name="Tritt A."/>
            <person name="Yoshinaga Y."/>
            <person name="Zwiers L.-H."/>
            <person name="Turgeon B."/>
            <person name="Goodwin S."/>
            <person name="Spatafora J."/>
            <person name="Crous P."/>
            <person name="Grigoriev I."/>
        </authorList>
    </citation>
    <scope>NUCLEOTIDE SEQUENCE</scope>
    <source>
        <strain evidence="1">CBS 125425</strain>
    </source>
</reference>
<comment type="caution">
    <text evidence="1">The sequence shown here is derived from an EMBL/GenBank/DDBJ whole genome shotgun (WGS) entry which is preliminary data.</text>
</comment>
<organism evidence="1 2">
    <name type="scientific">Polyplosphaeria fusca</name>
    <dbReference type="NCBI Taxonomy" id="682080"/>
    <lineage>
        <taxon>Eukaryota</taxon>
        <taxon>Fungi</taxon>
        <taxon>Dikarya</taxon>
        <taxon>Ascomycota</taxon>
        <taxon>Pezizomycotina</taxon>
        <taxon>Dothideomycetes</taxon>
        <taxon>Pleosporomycetidae</taxon>
        <taxon>Pleosporales</taxon>
        <taxon>Tetraplosphaeriaceae</taxon>
        <taxon>Polyplosphaeria</taxon>
    </lineage>
</organism>
<dbReference type="EMBL" id="ML996176">
    <property type="protein sequence ID" value="KAF2732500.1"/>
    <property type="molecule type" value="Genomic_DNA"/>
</dbReference>
<dbReference type="AlphaFoldDB" id="A0A9P4QU53"/>
<sequence>MARSNRMLVTSRLSIGISINAPSWGTSLFLSMLLPDCCHINYSYIFLELHNEVRDSIGRGDGRYEQRKVNSRKVQLGRCEQEGANLRQVRA</sequence>
<dbReference type="Proteomes" id="UP000799444">
    <property type="component" value="Unassembled WGS sequence"/>
</dbReference>
<name>A0A9P4QU53_9PLEO</name>
<evidence type="ECO:0000313" key="1">
    <source>
        <dbReference type="EMBL" id="KAF2732500.1"/>
    </source>
</evidence>
<keyword evidence="2" id="KW-1185">Reference proteome</keyword>
<gene>
    <name evidence="1" type="ORF">EJ04DRAFT_336302</name>
</gene>
<accession>A0A9P4QU53</accession>
<proteinExistence type="predicted"/>